<proteinExistence type="predicted"/>
<name>A0A6G9HDL1_9VIRU</name>
<sequence>MMDDDDDLYRQIFKYVNHRNSTFPAMFYTDRYFLIDKKLLNRFRLFNTIKNDSDVIYLYEIDDLYTVVDLHPVTFTEIKKKYNTNNFKRYLNHLHQGTKTCKYLVDHHHSKIRQQRERVVVNNSHVNTVMTFFNYFKFNIPLFNALLLNTVLYDRGLVDRCILKLPKKKSGLFEQVLLLRNAAAAASKKR</sequence>
<evidence type="ECO:0000313" key="1">
    <source>
        <dbReference type="EMBL" id="QIQ08544.1"/>
    </source>
</evidence>
<protein>
    <submittedName>
        <fullName evidence="1">Membrane protein</fullName>
    </submittedName>
</protein>
<reference evidence="1" key="1">
    <citation type="journal article" date="2020" name="MBio">
        <title>A New Family of DNA Viruses Causing Disease in Crustaceans from Diverse Aquatic Biomes.</title>
        <authorList>
            <person name="Subramaniam K."/>
            <person name="Behringer D.C."/>
            <person name="Bojko J."/>
            <person name="Yutin N."/>
            <person name="Clark A.S."/>
            <person name="Bateman K.S."/>
            <person name="van Aerle R."/>
            <person name="Bass D."/>
            <person name="Kerr R.C."/>
            <person name="Koonin E.V."/>
            <person name="Stentiford G.D."/>
            <person name="Waltzek T.B."/>
        </authorList>
    </citation>
    <scope>NUCLEOTIDE SEQUENCE</scope>
</reference>
<dbReference type="EMBL" id="MN604015">
    <property type="protein sequence ID" value="QIQ08544.1"/>
    <property type="molecule type" value="Genomic_DNA"/>
</dbReference>
<gene>
    <name evidence="1" type="primary">ORF36</name>
</gene>
<organism evidence="1">
    <name type="scientific">Carcinus maenas virus 1</name>
    <dbReference type="NCBI Taxonomy" id="2704945"/>
    <lineage>
        <taxon>Viruses</taxon>
    </lineage>
</organism>
<accession>A0A6G9HDL1</accession>